<keyword evidence="2" id="KW-0963">Cytoplasm</keyword>
<comment type="caution">
    <text evidence="5">The sequence shown here is derived from an EMBL/GenBank/DDBJ whole genome shotgun (WGS) entry which is preliminary data.</text>
</comment>
<evidence type="ECO:0000256" key="1">
    <source>
        <dbReference type="ARBA" id="ARBA00004496"/>
    </source>
</evidence>
<sequence length="623" mass="69584">MTTDPVPLGLHPISHLKAGPTTSSSRSTAIPAPSTTPPPSQLSQRPQLGKNVSRDDLNNATSDKATAALIRRVLCPQSGNFGGATLSSAPEELLPPLTSSNDVDRQLYALIAIIIKEFVYSWYSKITADQSFTNELLQVIAHCTRALEQRLREVDATQLVLDEIPALLEAHIISYRLAKEQSYLSGLSPSTREIYHALNPHPGLSPVPDTSEPQTVSTQRENEAAYRRLLANGVLAVLLPTEDLENACLRTLTNDILSDLILGNEVGGRVCEGWFLWESMAKLLELLAREKNAGHEDKSAEIESSPPNQLQQFGLLSSHNNSETSHTSSITQSQATSWIWSLLQYVFVAYVTLRFIVAGLLRVASTPPVILSSHLGPGSTVDEPLFKRGQMGKRPVLDYRLYGMFSQLLDIPRRMPWLGGLLALFQYLILAGPGRIGDSGGVLDRVLRRKMSRASPHGSHLSRRNRANSRVVEGCERIGCGAGRLWFDLRMMIYEWRWQVPSQTGRFRRVIGRGSMSSGTSMQWIYIARMLHRSLDLLVDALCILRNLQQSPIIRSCRLVLGVTDPDRKIRLYNRARIINTAGERRSPTDPWRFFGINSHFVRVLETVCPQFFWWPLVSHFAL</sequence>
<feature type="region of interest" description="Disordered" evidence="3">
    <location>
        <begin position="1"/>
        <end position="58"/>
    </location>
</feature>
<dbReference type="EMBL" id="JBFXLU010000052">
    <property type="protein sequence ID" value="KAL2848126.1"/>
    <property type="molecule type" value="Genomic_DNA"/>
</dbReference>
<keyword evidence="6" id="KW-1185">Reference proteome</keyword>
<feature type="compositionally biased region" description="Low complexity" evidence="3">
    <location>
        <begin position="20"/>
        <end position="33"/>
    </location>
</feature>
<dbReference type="SMART" id="SM00313">
    <property type="entry name" value="PXA"/>
    <property type="match status" value="1"/>
</dbReference>
<evidence type="ECO:0000259" key="4">
    <source>
        <dbReference type="PROSITE" id="PS51207"/>
    </source>
</evidence>
<gene>
    <name evidence="5" type="ORF">BJY01DRAFT_163392</name>
</gene>
<dbReference type="PROSITE" id="PS51207">
    <property type="entry name" value="PXA"/>
    <property type="match status" value="1"/>
</dbReference>
<feature type="domain" description="PXA" evidence="4">
    <location>
        <begin position="100"/>
        <end position="289"/>
    </location>
</feature>
<dbReference type="Pfam" id="PF02194">
    <property type="entry name" value="PXA"/>
    <property type="match status" value="1"/>
</dbReference>
<dbReference type="PANTHER" id="PTHR22999">
    <property type="entry name" value="PX SERINE/THREONINE KINASE PXK"/>
    <property type="match status" value="1"/>
</dbReference>
<name>A0ABR4K7K6_9EURO</name>
<dbReference type="Proteomes" id="UP001610446">
    <property type="component" value="Unassembled WGS sequence"/>
</dbReference>
<evidence type="ECO:0000256" key="3">
    <source>
        <dbReference type="SAM" id="MobiDB-lite"/>
    </source>
</evidence>
<proteinExistence type="predicted"/>
<organism evidence="5 6">
    <name type="scientific">Aspergillus pseudoustus</name>
    <dbReference type="NCBI Taxonomy" id="1810923"/>
    <lineage>
        <taxon>Eukaryota</taxon>
        <taxon>Fungi</taxon>
        <taxon>Dikarya</taxon>
        <taxon>Ascomycota</taxon>
        <taxon>Pezizomycotina</taxon>
        <taxon>Eurotiomycetes</taxon>
        <taxon>Eurotiomycetidae</taxon>
        <taxon>Eurotiales</taxon>
        <taxon>Aspergillaceae</taxon>
        <taxon>Aspergillus</taxon>
        <taxon>Aspergillus subgen. Nidulantes</taxon>
    </lineage>
</organism>
<protein>
    <submittedName>
        <fullName evidence="5">PXA domain-containing protein</fullName>
    </submittedName>
</protein>
<evidence type="ECO:0000313" key="5">
    <source>
        <dbReference type="EMBL" id="KAL2848126.1"/>
    </source>
</evidence>
<evidence type="ECO:0000256" key="2">
    <source>
        <dbReference type="ARBA" id="ARBA00022490"/>
    </source>
</evidence>
<comment type="subcellular location">
    <subcellularLocation>
        <location evidence="1">Cytoplasm</location>
    </subcellularLocation>
</comment>
<dbReference type="PANTHER" id="PTHR22999:SF23">
    <property type="entry name" value="SORTING NEXIN-16"/>
    <property type="match status" value="1"/>
</dbReference>
<dbReference type="InterPro" id="IPR051837">
    <property type="entry name" value="SortingNexin/PXDomain-PKLike"/>
</dbReference>
<evidence type="ECO:0000313" key="6">
    <source>
        <dbReference type="Proteomes" id="UP001610446"/>
    </source>
</evidence>
<accession>A0ABR4K7K6</accession>
<dbReference type="InterPro" id="IPR003114">
    <property type="entry name" value="Phox_assoc"/>
</dbReference>
<reference evidence="5 6" key="1">
    <citation type="submission" date="2024-07" db="EMBL/GenBank/DDBJ databases">
        <title>Section-level genome sequencing and comparative genomics of Aspergillus sections Usti and Cavernicolus.</title>
        <authorList>
            <consortium name="Lawrence Berkeley National Laboratory"/>
            <person name="Nybo J.L."/>
            <person name="Vesth T.C."/>
            <person name="Theobald S."/>
            <person name="Frisvad J.C."/>
            <person name="Larsen T.O."/>
            <person name="Kjaerboelling I."/>
            <person name="Rothschild-Mancinelli K."/>
            <person name="Lyhne E.K."/>
            <person name="Kogle M.E."/>
            <person name="Barry K."/>
            <person name="Clum A."/>
            <person name="Na H."/>
            <person name="Ledsgaard L."/>
            <person name="Lin J."/>
            <person name="Lipzen A."/>
            <person name="Kuo A."/>
            <person name="Riley R."/>
            <person name="Mondo S."/>
            <person name="Labutti K."/>
            <person name="Haridas S."/>
            <person name="Pangalinan J."/>
            <person name="Salamov A.A."/>
            <person name="Simmons B.A."/>
            <person name="Magnuson J.K."/>
            <person name="Chen J."/>
            <person name="Drula E."/>
            <person name="Henrissat B."/>
            <person name="Wiebenga A."/>
            <person name="Lubbers R.J."/>
            <person name="Gomes A.C."/>
            <person name="Makela M.R."/>
            <person name="Stajich J."/>
            <person name="Grigoriev I.V."/>
            <person name="Mortensen U.H."/>
            <person name="De Vries R.P."/>
            <person name="Baker S.E."/>
            <person name="Andersen M.R."/>
        </authorList>
    </citation>
    <scope>NUCLEOTIDE SEQUENCE [LARGE SCALE GENOMIC DNA]</scope>
    <source>
        <strain evidence="5 6">CBS 123904</strain>
    </source>
</reference>